<evidence type="ECO:0000313" key="3">
    <source>
        <dbReference type="Proteomes" id="UP001227230"/>
    </source>
</evidence>
<dbReference type="Proteomes" id="UP001227230">
    <property type="component" value="Chromosome 2"/>
</dbReference>
<gene>
    <name evidence="2" type="ORF">VitviT2T_002325</name>
</gene>
<feature type="signal peptide" evidence="1">
    <location>
        <begin position="1"/>
        <end position="19"/>
    </location>
</feature>
<proteinExistence type="predicted"/>
<evidence type="ECO:0000256" key="1">
    <source>
        <dbReference type="SAM" id="SignalP"/>
    </source>
</evidence>
<accession>A0ABY9BI39</accession>
<sequence length="160" mass="19199">MLFCSPGGLLLLKFWSTISFHAFYEISPYCSCGFCSANEFCFWLQIDENVQREIINHRSLRHPNIVRFKERIRTCLIGEVESPSSPIRRHAPDVKYPEKVERRLDRIPDARYPEKVERQPDRIPDVRYLEKVERWPDRIPNVRYPEKVERRPDIILSRVE</sequence>
<keyword evidence="3" id="KW-1185">Reference proteome</keyword>
<protein>
    <submittedName>
        <fullName evidence="2">Uncharacterized protein</fullName>
    </submittedName>
</protein>
<evidence type="ECO:0000313" key="2">
    <source>
        <dbReference type="EMBL" id="WJZ82578.1"/>
    </source>
</evidence>
<dbReference type="Gene3D" id="3.30.200.20">
    <property type="entry name" value="Phosphorylase Kinase, domain 1"/>
    <property type="match status" value="1"/>
</dbReference>
<organism evidence="2 3">
    <name type="scientific">Vitis vinifera</name>
    <name type="common">Grape</name>
    <dbReference type="NCBI Taxonomy" id="29760"/>
    <lineage>
        <taxon>Eukaryota</taxon>
        <taxon>Viridiplantae</taxon>
        <taxon>Streptophyta</taxon>
        <taxon>Embryophyta</taxon>
        <taxon>Tracheophyta</taxon>
        <taxon>Spermatophyta</taxon>
        <taxon>Magnoliopsida</taxon>
        <taxon>eudicotyledons</taxon>
        <taxon>Gunneridae</taxon>
        <taxon>Pentapetalae</taxon>
        <taxon>rosids</taxon>
        <taxon>Vitales</taxon>
        <taxon>Vitaceae</taxon>
        <taxon>Viteae</taxon>
        <taxon>Vitis</taxon>
    </lineage>
</organism>
<name>A0ABY9BI39_VITVI</name>
<keyword evidence="1" id="KW-0732">Signal</keyword>
<dbReference type="EMBL" id="CP126649">
    <property type="protein sequence ID" value="WJZ82578.1"/>
    <property type="molecule type" value="Genomic_DNA"/>
</dbReference>
<feature type="chain" id="PRO_5046408887" evidence="1">
    <location>
        <begin position="20"/>
        <end position="160"/>
    </location>
</feature>
<reference evidence="2 3" key="1">
    <citation type="journal article" date="2023" name="Hortic Res">
        <title>The complete reference genome for grapevine (Vitis vinifera L.) genetics and breeding.</title>
        <authorList>
            <person name="Shi X."/>
            <person name="Cao S."/>
            <person name="Wang X."/>
            <person name="Huang S."/>
            <person name="Wang Y."/>
            <person name="Liu Z."/>
            <person name="Liu W."/>
            <person name="Leng X."/>
            <person name="Peng Y."/>
            <person name="Wang N."/>
            <person name="Wang Y."/>
            <person name="Ma Z."/>
            <person name="Xu X."/>
            <person name="Zhang F."/>
            <person name="Xue H."/>
            <person name="Zhong H."/>
            <person name="Wang Y."/>
            <person name="Zhang K."/>
            <person name="Velt A."/>
            <person name="Avia K."/>
            <person name="Holtgrawe D."/>
            <person name="Grimplet J."/>
            <person name="Matus J.T."/>
            <person name="Ware D."/>
            <person name="Wu X."/>
            <person name="Wang H."/>
            <person name="Liu C."/>
            <person name="Fang Y."/>
            <person name="Rustenholz C."/>
            <person name="Cheng Z."/>
            <person name="Xiao H."/>
            <person name="Zhou Y."/>
        </authorList>
    </citation>
    <scope>NUCLEOTIDE SEQUENCE [LARGE SCALE GENOMIC DNA]</scope>
    <source>
        <strain evidence="3">cv. Pinot noir / PN40024</strain>
        <tissue evidence="2">Leaf</tissue>
    </source>
</reference>